<dbReference type="Gene3D" id="3.30.830.10">
    <property type="entry name" value="Metalloenzyme, LuxS/M16 peptidase-like"/>
    <property type="match status" value="4"/>
</dbReference>
<protein>
    <submittedName>
        <fullName evidence="2">Insulinase family protein</fullName>
    </submittedName>
</protein>
<dbReference type="RefSeq" id="WP_250860950.1">
    <property type="nucleotide sequence ID" value="NZ_JAGSOJ010000004.1"/>
</dbReference>
<dbReference type="GO" id="GO:0046872">
    <property type="term" value="F:metal ion binding"/>
    <property type="evidence" value="ECO:0007669"/>
    <property type="project" value="InterPro"/>
</dbReference>
<reference evidence="2" key="1">
    <citation type="journal article" date="2021" name="mSystems">
        <title>Bacteria and Archaea Synergistically Convert Glycine Betaine to Biogenic Methane in the Formosa Cold Seep of the South China Sea.</title>
        <authorList>
            <person name="Li L."/>
            <person name="Zhang W."/>
            <person name="Zhang S."/>
            <person name="Song L."/>
            <person name="Sun Q."/>
            <person name="Zhang H."/>
            <person name="Xiang H."/>
            <person name="Dong X."/>
        </authorList>
    </citation>
    <scope>NUCLEOTIDE SEQUENCE</scope>
    <source>
        <strain evidence="2">ZWT</strain>
    </source>
</reference>
<dbReference type="InterPro" id="IPR011249">
    <property type="entry name" value="Metalloenz_LuxS/M16"/>
</dbReference>
<dbReference type="InterPro" id="IPR007863">
    <property type="entry name" value="Peptidase_M16_C"/>
</dbReference>
<dbReference type="AlphaFoldDB" id="A0A9J6P6S7"/>
<comment type="caution">
    <text evidence="2">The sequence shown here is derived from an EMBL/GenBank/DDBJ whole genome shotgun (WGS) entry which is preliminary data.</text>
</comment>
<dbReference type="SUPFAM" id="SSF63411">
    <property type="entry name" value="LuxS/MPP-like metallohydrolase"/>
    <property type="match status" value="4"/>
</dbReference>
<evidence type="ECO:0000313" key="3">
    <source>
        <dbReference type="Proteomes" id="UP001056429"/>
    </source>
</evidence>
<organism evidence="2 3">
    <name type="scientific">Oceanirhabdus seepicola</name>
    <dbReference type="NCBI Taxonomy" id="2828781"/>
    <lineage>
        <taxon>Bacteria</taxon>
        <taxon>Bacillati</taxon>
        <taxon>Bacillota</taxon>
        <taxon>Clostridia</taxon>
        <taxon>Eubacteriales</taxon>
        <taxon>Clostridiaceae</taxon>
        <taxon>Oceanirhabdus</taxon>
    </lineage>
</organism>
<dbReference type="GO" id="GO:0016485">
    <property type="term" value="P:protein processing"/>
    <property type="evidence" value="ECO:0007669"/>
    <property type="project" value="TreeGrafter"/>
</dbReference>
<dbReference type="Pfam" id="PF08367">
    <property type="entry name" value="M16C_assoc"/>
    <property type="match status" value="1"/>
</dbReference>
<dbReference type="InterPro" id="IPR013578">
    <property type="entry name" value="Peptidase_M16C_assoc"/>
</dbReference>
<dbReference type="SMART" id="SM01264">
    <property type="entry name" value="M16C_associated"/>
    <property type="match status" value="1"/>
</dbReference>
<evidence type="ECO:0000313" key="2">
    <source>
        <dbReference type="EMBL" id="MCM1991814.1"/>
    </source>
</evidence>
<accession>A0A9J6P6S7</accession>
<proteinExistence type="predicted"/>
<dbReference type="Proteomes" id="UP001056429">
    <property type="component" value="Unassembled WGS sequence"/>
</dbReference>
<dbReference type="PANTHER" id="PTHR43016:SF13">
    <property type="entry name" value="PRESEQUENCE PROTEASE, MITOCHONDRIAL"/>
    <property type="match status" value="1"/>
</dbReference>
<dbReference type="GO" id="GO:0004222">
    <property type="term" value="F:metalloendopeptidase activity"/>
    <property type="evidence" value="ECO:0007669"/>
    <property type="project" value="TreeGrafter"/>
</dbReference>
<reference evidence="2" key="2">
    <citation type="submission" date="2021-04" db="EMBL/GenBank/DDBJ databases">
        <authorList>
            <person name="Dong X."/>
        </authorList>
    </citation>
    <scope>NUCLEOTIDE SEQUENCE</scope>
    <source>
        <strain evidence="2">ZWT</strain>
    </source>
</reference>
<name>A0A9J6P6S7_9CLOT</name>
<dbReference type="EMBL" id="JAGSOJ010000004">
    <property type="protein sequence ID" value="MCM1991814.1"/>
    <property type="molecule type" value="Genomic_DNA"/>
</dbReference>
<keyword evidence="3" id="KW-1185">Reference proteome</keyword>
<dbReference type="FunFam" id="3.30.830.10:FF:000034">
    <property type="entry name" value="presequence protease 1, chloroplastic/mitochondrial"/>
    <property type="match status" value="1"/>
</dbReference>
<gene>
    <name evidence="2" type="ORF">KDK92_18910</name>
</gene>
<feature type="domain" description="Peptidase M16C associated" evidence="1">
    <location>
        <begin position="462"/>
        <end position="712"/>
    </location>
</feature>
<dbReference type="Pfam" id="PF22516">
    <property type="entry name" value="PreP_C"/>
    <property type="match status" value="1"/>
</dbReference>
<evidence type="ECO:0000259" key="1">
    <source>
        <dbReference type="SMART" id="SM01264"/>
    </source>
</evidence>
<dbReference type="Pfam" id="PF05193">
    <property type="entry name" value="Peptidase_M16_C"/>
    <property type="match status" value="1"/>
</dbReference>
<sequence length="973" mass="111264">MQFEINKSYHGFKLIDEYPINEINSMAKVFEHEKSGARLLHLGNDDDNKVFSVSFRTPPSDSTGVPHIIEHCVLSGSRKYLTKEPFMDMVKGSLNTFINAMTFDDKTMYPIASRNEKDFYNLMDVYLDAVFYPKIYDIPEIFMQEGWHYDLHNKDEKITCKGVVYNEMRGAYSSPSTILEEEVSQSLFPDTCYKYSSGGDPDVIPDLTVEDFKDFHRKFYHPSNSYIYLYGNGDIEKQLQFINDEYLSNFERKFIDSALTLQAPFKEKKECTTYYAISEDEPSENRTYLSANFVFGEFADAKTYLMVNILKNLLIESSAAPLKNALIDKGIGEDILFMNSEGIQPSISFVAKHTSDDKKAEFENIVFSTLKKLVAEGIDKKLIESCINIVEYNLREAEKFPTKGLIYNIISLDSWLYDSHPTTHLQYEKVINDLRSKIDTGYFEKFIEDNIINNPHHSIVVMNPQKGLSEEKAVALEKRLDEYKASLTDEQINRLIEENTVLKEKQLAPDTPEAVATIPKLSVSDVDPKAASIPQEVIKEDDVTLLFHNIFSNNISYVDFLFDVGMIDEELIPYITLLSDIIGDVDTKSYTYSELSNEIYMSTGGIDLSSAVYVENGNDKLYYPKFIISGKAIGDKTITLLELIKELTTSSKLDDKKRVKELIQQIKSKLEMHIYDRGNSVVSNRVSSYFSPASKYSESLNGLDYFWFICNTIENFDTNSDNILANLNKVYNSIFNINNLIISFTGDKKDFDLFRENFTIATSTLNKNKLESKTYDFKETKLNEGIQSSANVQYVAKGFNFKNLGYDYHGSMNVLRMMLNGEYLHDRVRAKGGAYGVGITFTRTGDVTVASYRDPNLKETLKVYDDAAQYIKNLTMDQETLTKFIIGAMSQVDRATTPHMKGEIATQNYIRNISQADIQRERDELLNTKPEEIKVLAELLEKVMEMDYCCVLGNDNTIKENEDAFNKLVKLNK</sequence>
<dbReference type="InterPro" id="IPR055130">
    <property type="entry name" value="PreP_C"/>
</dbReference>
<dbReference type="PANTHER" id="PTHR43016">
    <property type="entry name" value="PRESEQUENCE PROTEASE"/>
    <property type="match status" value="1"/>
</dbReference>